<protein>
    <recommendedName>
        <fullName evidence="1">PepSY domain-containing protein</fullName>
    </recommendedName>
</protein>
<evidence type="ECO:0000259" key="1">
    <source>
        <dbReference type="Pfam" id="PF03413"/>
    </source>
</evidence>
<sequence length="141" mass="15151">MSAPFLPALPHRAARASRAGTLVVNLVAKLVVSGLLGLAGLLPALPASAHGDDDHERARAALRAGEVLPLATLLERLQRSHPGRVLEVELERDDGRWVYEVKLLRADGQLLKLALDARNGDLLSQRSKGGRAGEHREGTRP</sequence>
<dbReference type="Pfam" id="PF03413">
    <property type="entry name" value="PepSY"/>
    <property type="match status" value="1"/>
</dbReference>
<organism evidence="2 3">
    <name type="scientific">Sphaerotilus microaerophilus</name>
    <dbReference type="NCBI Taxonomy" id="2914710"/>
    <lineage>
        <taxon>Bacteria</taxon>
        <taxon>Pseudomonadati</taxon>
        <taxon>Pseudomonadota</taxon>
        <taxon>Betaproteobacteria</taxon>
        <taxon>Burkholderiales</taxon>
        <taxon>Sphaerotilaceae</taxon>
        <taxon>Sphaerotilus</taxon>
    </lineage>
</organism>
<evidence type="ECO:0000313" key="2">
    <source>
        <dbReference type="EMBL" id="BDI07373.1"/>
    </source>
</evidence>
<evidence type="ECO:0000313" key="3">
    <source>
        <dbReference type="Proteomes" id="UP001057498"/>
    </source>
</evidence>
<proteinExistence type="predicted"/>
<dbReference type="EMBL" id="AP025730">
    <property type="protein sequence ID" value="BDI07373.1"/>
    <property type="molecule type" value="Genomic_DNA"/>
</dbReference>
<dbReference type="Gene3D" id="3.10.450.40">
    <property type="match status" value="1"/>
</dbReference>
<name>A0ABM7YS16_9BURK</name>
<keyword evidence="3" id="KW-1185">Reference proteome</keyword>
<reference evidence="2" key="1">
    <citation type="submission" date="2022-04" db="EMBL/GenBank/DDBJ databases">
        <title>Whole genome sequence of Sphaerotilus sp. FB-5.</title>
        <authorList>
            <person name="Takeda M."/>
            <person name="Narihara S."/>
            <person name="Akimoto M."/>
            <person name="Akimoto R."/>
            <person name="Nishiyashiki S."/>
            <person name="Murakami T."/>
        </authorList>
    </citation>
    <scope>NUCLEOTIDE SEQUENCE</scope>
    <source>
        <strain evidence="2">FB-5</strain>
    </source>
</reference>
<dbReference type="InterPro" id="IPR025711">
    <property type="entry name" value="PepSY"/>
</dbReference>
<dbReference type="RefSeq" id="WP_251970570.1">
    <property type="nucleotide sequence ID" value="NZ_AP025730.1"/>
</dbReference>
<gene>
    <name evidence="2" type="ORF">CATMQ487_43430</name>
</gene>
<feature type="domain" description="PepSY" evidence="1">
    <location>
        <begin position="68"/>
        <end position="125"/>
    </location>
</feature>
<dbReference type="Proteomes" id="UP001057498">
    <property type="component" value="Chromosome"/>
</dbReference>
<accession>A0ABM7YS16</accession>